<name>A0AAV4ML04_CAEEX</name>
<organism evidence="2 3">
    <name type="scientific">Caerostris extrusa</name>
    <name type="common">Bark spider</name>
    <name type="synonym">Caerostris bankana</name>
    <dbReference type="NCBI Taxonomy" id="172846"/>
    <lineage>
        <taxon>Eukaryota</taxon>
        <taxon>Metazoa</taxon>
        <taxon>Ecdysozoa</taxon>
        <taxon>Arthropoda</taxon>
        <taxon>Chelicerata</taxon>
        <taxon>Arachnida</taxon>
        <taxon>Araneae</taxon>
        <taxon>Araneomorphae</taxon>
        <taxon>Entelegynae</taxon>
        <taxon>Araneoidea</taxon>
        <taxon>Araneidae</taxon>
        <taxon>Caerostris</taxon>
    </lineage>
</organism>
<dbReference type="EMBL" id="BPLR01019908">
    <property type="protein sequence ID" value="GIX73048.1"/>
    <property type="molecule type" value="Genomic_DNA"/>
</dbReference>
<dbReference type="Proteomes" id="UP001054945">
    <property type="component" value="Unassembled WGS sequence"/>
</dbReference>
<accession>A0AAV4ML04</accession>
<proteinExistence type="predicted"/>
<evidence type="ECO:0000256" key="1">
    <source>
        <dbReference type="SAM" id="MobiDB-lite"/>
    </source>
</evidence>
<dbReference type="AlphaFoldDB" id="A0AAV4ML04"/>
<evidence type="ECO:0000313" key="2">
    <source>
        <dbReference type="EMBL" id="GIX73048.1"/>
    </source>
</evidence>
<feature type="region of interest" description="Disordered" evidence="1">
    <location>
        <begin position="58"/>
        <end position="87"/>
    </location>
</feature>
<gene>
    <name evidence="2" type="ORF">CEXT_144161</name>
</gene>
<sequence>MYICMKIVIRKLVNPVPKIDTATQHTCSNSSNPETSRRASSVGAIHFSCCIKQTMPTRSRSSRWSSERGVHPPTHGRRRLISRGPISPGGIKIRGHFLLLPLMAPAGSLHLNQQ</sequence>
<keyword evidence="3" id="KW-1185">Reference proteome</keyword>
<protein>
    <submittedName>
        <fullName evidence="2">Uncharacterized protein</fullName>
    </submittedName>
</protein>
<evidence type="ECO:0000313" key="3">
    <source>
        <dbReference type="Proteomes" id="UP001054945"/>
    </source>
</evidence>
<reference evidence="2 3" key="1">
    <citation type="submission" date="2021-06" db="EMBL/GenBank/DDBJ databases">
        <title>Caerostris extrusa draft genome.</title>
        <authorList>
            <person name="Kono N."/>
            <person name="Arakawa K."/>
        </authorList>
    </citation>
    <scope>NUCLEOTIDE SEQUENCE [LARGE SCALE GENOMIC DNA]</scope>
</reference>
<comment type="caution">
    <text evidence="2">The sequence shown here is derived from an EMBL/GenBank/DDBJ whole genome shotgun (WGS) entry which is preliminary data.</text>
</comment>